<sequence length="74" mass="8133">MALRRGLKINWAKAGPTATSSEEEDNEEDEEQEEEALVQDHGSDMEEKGEGVNGKAADSQTHVSMADSLEDWVI</sequence>
<dbReference type="EMBL" id="BFAA01096808">
    <property type="protein sequence ID" value="GCB84767.1"/>
    <property type="molecule type" value="Genomic_DNA"/>
</dbReference>
<feature type="region of interest" description="Disordered" evidence="1">
    <location>
        <begin position="1"/>
        <end position="74"/>
    </location>
</feature>
<evidence type="ECO:0000313" key="3">
    <source>
        <dbReference type="Proteomes" id="UP000288216"/>
    </source>
</evidence>
<organism evidence="2 3">
    <name type="scientific">Scyliorhinus torazame</name>
    <name type="common">Cloudy catshark</name>
    <name type="synonym">Catulus torazame</name>
    <dbReference type="NCBI Taxonomy" id="75743"/>
    <lineage>
        <taxon>Eukaryota</taxon>
        <taxon>Metazoa</taxon>
        <taxon>Chordata</taxon>
        <taxon>Craniata</taxon>
        <taxon>Vertebrata</taxon>
        <taxon>Chondrichthyes</taxon>
        <taxon>Elasmobranchii</taxon>
        <taxon>Galeomorphii</taxon>
        <taxon>Galeoidea</taxon>
        <taxon>Carcharhiniformes</taxon>
        <taxon>Scyliorhinidae</taxon>
        <taxon>Scyliorhinus</taxon>
    </lineage>
</organism>
<keyword evidence="3" id="KW-1185">Reference proteome</keyword>
<dbReference type="Proteomes" id="UP000288216">
    <property type="component" value="Unassembled WGS sequence"/>
</dbReference>
<reference evidence="2 3" key="1">
    <citation type="journal article" date="2018" name="Nat. Ecol. Evol.">
        <title>Shark genomes provide insights into elasmobranch evolution and the origin of vertebrates.</title>
        <authorList>
            <person name="Hara Y"/>
            <person name="Yamaguchi K"/>
            <person name="Onimaru K"/>
            <person name="Kadota M"/>
            <person name="Koyanagi M"/>
            <person name="Keeley SD"/>
            <person name="Tatsumi K"/>
            <person name="Tanaka K"/>
            <person name="Motone F"/>
            <person name="Kageyama Y"/>
            <person name="Nozu R"/>
            <person name="Adachi N"/>
            <person name="Nishimura O"/>
            <person name="Nakagawa R"/>
            <person name="Tanegashima C"/>
            <person name="Kiyatake I"/>
            <person name="Matsumoto R"/>
            <person name="Murakumo K"/>
            <person name="Nishida K"/>
            <person name="Terakita A"/>
            <person name="Kuratani S"/>
            <person name="Sato K"/>
            <person name="Hyodo S Kuraku.S."/>
        </authorList>
    </citation>
    <scope>NUCLEOTIDE SEQUENCE [LARGE SCALE GENOMIC DNA]</scope>
</reference>
<feature type="non-terminal residue" evidence="2">
    <location>
        <position position="74"/>
    </location>
</feature>
<name>A0A401QHH8_SCYTO</name>
<feature type="compositionally biased region" description="Acidic residues" evidence="1">
    <location>
        <begin position="21"/>
        <end position="37"/>
    </location>
</feature>
<feature type="compositionally biased region" description="Basic and acidic residues" evidence="1">
    <location>
        <begin position="41"/>
        <end position="50"/>
    </location>
</feature>
<dbReference type="AlphaFoldDB" id="A0A401QHH8"/>
<gene>
    <name evidence="2" type="ORF">scyTo_0025455</name>
</gene>
<proteinExistence type="predicted"/>
<evidence type="ECO:0000256" key="1">
    <source>
        <dbReference type="SAM" id="MobiDB-lite"/>
    </source>
</evidence>
<evidence type="ECO:0000313" key="2">
    <source>
        <dbReference type="EMBL" id="GCB84767.1"/>
    </source>
</evidence>
<accession>A0A401QHH8</accession>
<protein>
    <submittedName>
        <fullName evidence="2">Uncharacterized protein</fullName>
    </submittedName>
</protein>
<comment type="caution">
    <text evidence="2">The sequence shown here is derived from an EMBL/GenBank/DDBJ whole genome shotgun (WGS) entry which is preliminary data.</text>
</comment>